<dbReference type="EMBL" id="BJUX01000012">
    <property type="protein sequence ID" value="GEK89216.1"/>
    <property type="molecule type" value="Genomic_DNA"/>
</dbReference>
<dbReference type="AlphaFoldDB" id="A0A1H7SW17"/>
<dbReference type="OrthoDB" id="2156903at2"/>
<dbReference type="EMBL" id="FOBL01000010">
    <property type="protein sequence ID" value="SEL76771.1"/>
    <property type="molecule type" value="Genomic_DNA"/>
</dbReference>
<dbReference type="Pfam" id="PF11213">
    <property type="entry name" value="DUF3006"/>
    <property type="match status" value="1"/>
</dbReference>
<evidence type="ECO:0000313" key="2">
    <source>
        <dbReference type="EMBL" id="SEL76771.1"/>
    </source>
</evidence>
<proteinExistence type="predicted"/>
<evidence type="ECO:0000313" key="3">
    <source>
        <dbReference type="Proteomes" id="UP000198548"/>
    </source>
</evidence>
<evidence type="ECO:0000313" key="4">
    <source>
        <dbReference type="Proteomes" id="UP000321425"/>
    </source>
</evidence>
<organism evidence="2 3">
    <name type="scientific">Alkalibacterium putridalgicola</name>
    <dbReference type="NCBI Taxonomy" id="426703"/>
    <lineage>
        <taxon>Bacteria</taxon>
        <taxon>Bacillati</taxon>
        <taxon>Bacillota</taxon>
        <taxon>Bacilli</taxon>
        <taxon>Lactobacillales</taxon>
        <taxon>Carnobacteriaceae</taxon>
        <taxon>Alkalibacterium</taxon>
    </lineage>
</organism>
<evidence type="ECO:0008006" key="5">
    <source>
        <dbReference type="Google" id="ProtNLM"/>
    </source>
</evidence>
<dbReference type="STRING" id="426703.SAMN04488100_1108"/>
<accession>A0A1H7SW17</accession>
<name>A0A1H7SW17_9LACT</name>
<gene>
    <name evidence="1" type="ORF">APU01nite_12550</name>
    <name evidence="2" type="ORF">SAMN04488100_1108</name>
</gene>
<dbReference type="Proteomes" id="UP000321425">
    <property type="component" value="Unassembled WGS sequence"/>
</dbReference>
<reference evidence="2 3" key="1">
    <citation type="submission" date="2016-10" db="EMBL/GenBank/DDBJ databases">
        <authorList>
            <person name="de Groot N.N."/>
        </authorList>
    </citation>
    <scope>NUCLEOTIDE SEQUENCE [LARGE SCALE GENOMIC DNA]</scope>
    <source>
        <strain evidence="2 3">DSM 19182</strain>
    </source>
</reference>
<dbReference type="InterPro" id="IPR021377">
    <property type="entry name" value="DUF3006"/>
</dbReference>
<dbReference type="Proteomes" id="UP000198548">
    <property type="component" value="Unassembled WGS sequence"/>
</dbReference>
<evidence type="ECO:0000313" key="1">
    <source>
        <dbReference type="EMBL" id="GEK89216.1"/>
    </source>
</evidence>
<keyword evidence="4" id="KW-1185">Reference proteome</keyword>
<protein>
    <recommendedName>
        <fullName evidence="5">DUF3006 domain-containing protein</fullName>
    </recommendedName>
</protein>
<dbReference type="RefSeq" id="WP_091487618.1">
    <property type="nucleotide sequence ID" value="NZ_BJUX01000012.1"/>
</dbReference>
<reference evidence="1 4" key="2">
    <citation type="submission" date="2019-07" db="EMBL/GenBank/DDBJ databases">
        <title>Whole genome shotgun sequence of Alkalibacterium putridalgicola NBRC 103243.</title>
        <authorList>
            <person name="Hosoyama A."/>
            <person name="Uohara A."/>
            <person name="Ohji S."/>
            <person name="Ichikawa N."/>
        </authorList>
    </citation>
    <scope>NUCLEOTIDE SEQUENCE [LARGE SCALE GENOMIC DNA]</scope>
    <source>
        <strain evidence="1 4">NBRC 103243</strain>
    </source>
</reference>
<sequence length="87" mass="10283">MYVVLEEIEGETARLVPDSSKEPLYVPVGELPEDYELGDVFLVEKKQDRAAVYLKRDIKEKERRLEVNRCKRKRLLNKSLNKKPDKH</sequence>